<organism evidence="1">
    <name type="scientific">Sulfurovum sp. enrichment culture clone C5</name>
    <dbReference type="NCBI Taxonomy" id="497650"/>
    <lineage>
        <taxon>Bacteria</taxon>
        <taxon>Pseudomonadati</taxon>
        <taxon>Campylobacterota</taxon>
        <taxon>Epsilonproteobacteria</taxon>
        <taxon>Campylobacterales</taxon>
        <taxon>Sulfurovaceae</taxon>
        <taxon>Sulfurovum</taxon>
        <taxon>environmental samples</taxon>
    </lineage>
</organism>
<name>A0A0S4XQH1_9BACT</name>
<gene>
    <name evidence="1" type="ORF">BN3087_550006</name>
</gene>
<accession>A0A0S4XQH1</accession>
<evidence type="ECO:0000313" key="1">
    <source>
        <dbReference type="EMBL" id="CUV65990.1"/>
    </source>
</evidence>
<dbReference type="EMBL" id="FAXN01000057">
    <property type="protein sequence ID" value="CUV65990.1"/>
    <property type="molecule type" value="Genomic_DNA"/>
</dbReference>
<sequence>MPNYIINKNPQSNGDHEVHEKQANCEHMPNIENQIDLGWHSSCYEAVAYAKKQWPNNRINGCFYCCNACHTS</sequence>
<proteinExistence type="predicted"/>
<reference evidence="1" key="1">
    <citation type="submission" date="2015-11" db="EMBL/GenBank/DDBJ databases">
        <authorList>
            <person name="Zhang Y."/>
            <person name="Guo Z."/>
        </authorList>
    </citation>
    <scope>NUCLEOTIDE SEQUENCE</scope>
    <source>
        <strain evidence="1">BN30871</strain>
    </source>
</reference>
<protein>
    <submittedName>
        <fullName evidence="1">Uncharacterized protein</fullName>
    </submittedName>
</protein>
<dbReference type="AlphaFoldDB" id="A0A0S4XQH1"/>